<name>A0ABT0YPB7_9BURK</name>
<accession>A0ABT0YPB7</accession>
<dbReference type="EMBL" id="JAMKFE010000007">
    <property type="protein sequence ID" value="MCM5680580.1"/>
    <property type="molecule type" value="Genomic_DNA"/>
</dbReference>
<sequence length="203" mass="22460">MDKTSSTHFDPAEGRFTYRQLSLDWDAESMAWVCPVPQLGAEASLRLLASQGDRPPSVLVCEVALATLVLIERMDQDARRYLASEAEGYICETYQTGPQPADFSALCLELNGEGNSDRFSLTYRAAFDPYSVWKVRFRGLVPLHWRVDHEAGELPVAARGRAGPVSATDGEGSLVARIGRRWMGPFAWVARPAVARILLHPGR</sequence>
<proteinExistence type="predicted"/>
<protein>
    <submittedName>
        <fullName evidence="1">Uncharacterized protein</fullName>
    </submittedName>
</protein>
<comment type="caution">
    <text evidence="1">The sequence shown here is derived from an EMBL/GenBank/DDBJ whole genome shotgun (WGS) entry which is preliminary data.</text>
</comment>
<organism evidence="1 2">
    <name type="scientific">Caldimonas mangrovi</name>
    <dbReference type="NCBI Taxonomy" id="2944811"/>
    <lineage>
        <taxon>Bacteria</taxon>
        <taxon>Pseudomonadati</taxon>
        <taxon>Pseudomonadota</taxon>
        <taxon>Betaproteobacteria</taxon>
        <taxon>Burkholderiales</taxon>
        <taxon>Sphaerotilaceae</taxon>
        <taxon>Caldimonas</taxon>
    </lineage>
</organism>
<dbReference type="Proteomes" id="UP001165541">
    <property type="component" value="Unassembled WGS sequence"/>
</dbReference>
<keyword evidence="2" id="KW-1185">Reference proteome</keyword>
<gene>
    <name evidence="1" type="ORF">M8A51_13690</name>
</gene>
<reference evidence="1" key="1">
    <citation type="submission" date="2022-05" db="EMBL/GenBank/DDBJ databases">
        <title>Schlegelella sp. nov., isolated from mangrove soil.</title>
        <authorList>
            <person name="Liu Y."/>
            <person name="Ge X."/>
            <person name="Liu W."/>
        </authorList>
    </citation>
    <scope>NUCLEOTIDE SEQUENCE</scope>
    <source>
        <strain evidence="1">S2-27</strain>
    </source>
</reference>
<dbReference type="RefSeq" id="WP_251779032.1">
    <property type="nucleotide sequence ID" value="NZ_JAMKFE010000007.1"/>
</dbReference>
<evidence type="ECO:0000313" key="1">
    <source>
        <dbReference type="EMBL" id="MCM5680580.1"/>
    </source>
</evidence>
<evidence type="ECO:0000313" key="2">
    <source>
        <dbReference type="Proteomes" id="UP001165541"/>
    </source>
</evidence>